<dbReference type="AlphaFoldDB" id="A0A4C1X6V2"/>
<dbReference type="Proteomes" id="UP000299102">
    <property type="component" value="Unassembled WGS sequence"/>
</dbReference>
<dbReference type="OrthoDB" id="7485907at2759"/>
<accession>A0A4C1X6V2</accession>
<evidence type="ECO:0000313" key="3">
    <source>
        <dbReference type="Proteomes" id="UP000299102"/>
    </source>
</evidence>
<feature type="compositionally biased region" description="Basic and acidic residues" evidence="1">
    <location>
        <begin position="19"/>
        <end position="31"/>
    </location>
</feature>
<reference evidence="2 3" key="1">
    <citation type="journal article" date="2019" name="Commun. Biol.">
        <title>The bagworm genome reveals a unique fibroin gene that provides high tensile strength.</title>
        <authorList>
            <person name="Kono N."/>
            <person name="Nakamura H."/>
            <person name="Ohtoshi R."/>
            <person name="Tomita M."/>
            <person name="Numata K."/>
            <person name="Arakawa K."/>
        </authorList>
    </citation>
    <scope>NUCLEOTIDE SEQUENCE [LARGE SCALE GENOMIC DNA]</scope>
</reference>
<protein>
    <submittedName>
        <fullName evidence="2">Uncharacterized protein</fullName>
    </submittedName>
</protein>
<organism evidence="2 3">
    <name type="scientific">Eumeta variegata</name>
    <name type="common">Bagworm moth</name>
    <name type="synonym">Eumeta japonica</name>
    <dbReference type="NCBI Taxonomy" id="151549"/>
    <lineage>
        <taxon>Eukaryota</taxon>
        <taxon>Metazoa</taxon>
        <taxon>Ecdysozoa</taxon>
        <taxon>Arthropoda</taxon>
        <taxon>Hexapoda</taxon>
        <taxon>Insecta</taxon>
        <taxon>Pterygota</taxon>
        <taxon>Neoptera</taxon>
        <taxon>Endopterygota</taxon>
        <taxon>Lepidoptera</taxon>
        <taxon>Glossata</taxon>
        <taxon>Ditrysia</taxon>
        <taxon>Tineoidea</taxon>
        <taxon>Psychidae</taxon>
        <taxon>Oiketicinae</taxon>
        <taxon>Eumeta</taxon>
    </lineage>
</organism>
<sequence>MQTSRNAAELQTTTDLDTCDNRGETNTRRSEGHECTVRVAAACPTPREWSDRHLMNRQPSLIDPCAPTAVVAAAAAAAKAPGPAALSVPAATLYDRRFRCSTEMTLPRTWRRAQEVRSLPIGTSPLGPTAAVRERTSSFYPHASTVAFDFRNGLRGSRNATNEDTQPETRAPLPRRGETDEGRPRRAPSPLGPAREQPLTISLTLGDVSVV</sequence>
<feature type="compositionally biased region" description="Polar residues" evidence="1">
    <location>
        <begin position="1"/>
        <end position="16"/>
    </location>
</feature>
<feature type="region of interest" description="Disordered" evidence="1">
    <location>
        <begin position="1"/>
        <end position="31"/>
    </location>
</feature>
<proteinExistence type="predicted"/>
<evidence type="ECO:0000313" key="2">
    <source>
        <dbReference type="EMBL" id="GBP58099.1"/>
    </source>
</evidence>
<evidence type="ECO:0000256" key="1">
    <source>
        <dbReference type="SAM" id="MobiDB-lite"/>
    </source>
</evidence>
<keyword evidence="3" id="KW-1185">Reference proteome</keyword>
<name>A0A4C1X6V2_EUMVA</name>
<feature type="region of interest" description="Disordered" evidence="1">
    <location>
        <begin position="151"/>
        <end position="200"/>
    </location>
</feature>
<comment type="caution">
    <text evidence="2">The sequence shown here is derived from an EMBL/GenBank/DDBJ whole genome shotgun (WGS) entry which is preliminary data.</text>
</comment>
<gene>
    <name evidence="2" type="ORF">EVAR_40642_1</name>
</gene>
<feature type="compositionally biased region" description="Basic and acidic residues" evidence="1">
    <location>
        <begin position="175"/>
        <end position="184"/>
    </location>
</feature>
<dbReference type="EMBL" id="BGZK01000727">
    <property type="protein sequence ID" value="GBP58099.1"/>
    <property type="molecule type" value="Genomic_DNA"/>
</dbReference>